<accession>A0A8H7PAW5</accession>
<evidence type="ECO:0000313" key="11">
    <source>
        <dbReference type="EMBL" id="KAF9821352.1"/>
    </source>
</evidence>
<sequence>MLLPLLALFALPLCLAASTEANHEKLVQLAAANDGVIRLDQSTYRLLTSPRRDWSASVQFTAMDKRRRCTPCREFDPSFNAVAKAWSKVPSAERDSHFFATLDFDDAMPVFQEMNLQSAPVVQVYTATEGPRQSASGRTAISLDFSQGFEAAPLAEQLSHYTPVPIPYKPPFDWSRAATFVFMALAFVAALRFMAPILRSRWTWAVIVVLTSLVMTSGYMFVRIRGMPHSGPNGQWIAPGYQNMFGQEVQVVSMIYGTLAGGFLMLTLIVPNNLSPQRQRMQVYLWAGVIFIMYSVLVSLFREKNRNYPFKLLF</sequence>
<comment type="subcellular location">
    <subcellularLocation>
        <location evidence="2">Endoplasmic reticulum membrane</location>
        <topology evidence="2">Multi-pass membrane protein</topology>
    </subcellularLocation>
</comment>
<keyword evidence="8 9" id="KW-0472">Membrane</keyword>
<dbReference type="EMBL" id="JADOXO010000004">
    <property type="protein sequence ID" value="KAF9821352.1"/>
    <property type="molecule type" value="Genomic_DNA"/>
</dbReference>
<evidence type="ECO:0000256" key="1">
    <source>
        <dbReference type="ARBA" id="ARBA00002791"/>
    </source>
</evidence>
<dbReference type="AlphaFoldDB" id="A0A8H7PAW5"/>
<dbReference type="InterPro" id="IPR036249">
    <property type="entry name" value="Thioredoxin-like_sf"/>
</dbReference>
<dbReference type="GO" id="GO:0018279">
    <property type="term" value="P:protein N-linked glycosylation via asparagine"/>
    <property type="evidence" value="ECO:0007669"/>
    <property type="project" value="TreeGrafter"/>
</dbReference>
<gene>
    <name evidence="11" type="ORF">IEO21_00598</name>
</gene>
<evidence type="ECO:0000313" key="12">
    <source>
        <dbReference type="Proteomes" id="UP000639403"/>
    </source>
</evidence>
<evidence type="ECO:0000256" key="3">
    <source>
        <dbReference type="ARBA" id="ARBA00009561"/>
    </source>
</evidence>
<keyword evidence="6" id="KW-0256">Endoplasmic reticulum</keyword>
<evidence type="ECO:0000256" key="7">
    <source>
        <dbReference type="ARBA" id="ARBA00022989"/>
    </source>
</evidence>
<evidence type="ECO:0000256" key="5">
    <source>
        <dbReference type="ARBA" id="ARBA00022729"/>
    </source>
</evidence>
<evidence type="ECO:0000256" key="10">
    <source>
        <dbReference type="SAM" id="SignalP"/>
    </source>
</evidence>
<feature type="transmembrane region" description="Helical" evidence="9">
    <location>
        <begin position="174"/>
        <end position="195"/>
    </location>
</feature>
<evidence type="ECO:0000256" key="4">
    <source>
        <dbReference type="ARBA" id="ARBA00022692"/>
    </source>
</evidence>
<keyword evidence="7 9" id="KW-1133">Transmembrane helix</keyword>
<evidence type="ECO:0000256" key="9">
    <source>
        <dbReference type="SAM" id="Phobius"/>
    </source>
</evidence>
<comment type="function">
    <text evidence="1">Subunit of the oligosaccharyl transferase (OST) complex that catalyzes the initial transfer of a defined glycan (Glc(3)Man(9)GlcNAc(2) in eukaryotes) from the lipid carrier dolichol-pyrophosphate to an asparagine residue within an Asn-X-Ser/Thr consensus motif in nascent polypeptide chains, the first step in protein N-glycosylation. N-glycosylation occurs cotranslationally and the complex associates with the Sec61 complex at the channel-forming translocon complex that mediates protein translocation across the endoplasmic reticulum (ER). All subunits are required for a maximal enzyme activity.</text>
</comment>
<name>A0A8H7PAW5_9APHY</name>
<keyword evidence="5 10" id="KW-0732">Signal</keyword>
<reference evidence="11" key="2">
    <citation type="journal article" name="Front. Microbiol.">
        <title>Degradative Capacity of Two Strains of Rhodonia placenta: From Phenotype to Genotype.</title>
        <authorList>
            <person name="Kolle M."/>
            <person name="Horta M.A.C."/>
            <person name="Nowrousian M."/>
            <person name="Ohm R.A."/>
            <person name="Benz J.P."/>
            <person name="Pilgard A."/>
        </authorList>
    </citation>
    <scope>NUCLEOTIDE SEQUENCE</scope>
    <source>
        <strain evidence="11">FPRL280</strain>
    </source>
</reference>
<feature type="signal peptide" evidence="10">
    <location>
        <begin position="1"/>
        <end position="16"/>
    </location>
</feature>
<comment type="caution">
    <text evidence="11">The sequence shown here is derived from an EMBL/GenBank/DDBJ whole genome shotgun (WGS) entry which is preliminary data.</text>
</comment>
<proteinExistence type="inferred from homology"/>
<dbReference type="PANTHER" id="PTHR12692:SF0">
    <property type="entry name" value="GH11935P"/>
    <property type="match status" value="1"/>
</dbReference>
<feature type="transmembrane region" description="Helical" evidence="9">
    <location>
        <begin position="202"/>
        <end position="222"/>
    </location>
</feature>
<dbReference type="GO" id="GO:0008250">
    <property type="term" value="C:oligosaccharyltransferase complex"/>
    <property type="evidence" value="ECO:0007669"/>
    <property type="project" value="TreeGrafter"/>
</dbReference>
<evidence type="ECO:0000256" key="6">
    <source>
        <dbReference type="ARBA" id="ARBA00022824"/>
    </source>
</evidence>
<feature type="transmembrane region" description="Helical" evidence="9">
    <location>
        <begin position="251"/>
        <end position="271"/>
    </location>
</feature>
<feature type="transmembrane region" description="Helical" evidence="9">
    <location>
        <begin position="283"/>
        <end position="301"/>
    </location>
</feature>
<evidence type="ECO:0000256" key="2">
    <source>
        <dbReference type="ARBA" id="ARBA00004477"/>
    </source>
</evidence>
<dbReference type="Gene3D" id="3.40.30.10">
    <property type="entry name" value="Glutaredoxin"/>
    <property type="match status" value="1"/>
</dbReference>
<protein>
    <recommendedName>
        <fullName evidence="13">Oligosaccharyl transferase subunit OST3/OST6 family</fullName>
    </recommendedName>
</protein>
<dbReference type="SUPFAM" id="SSF52833">
    <property type="entry name" value="Thioredoxin-like"/>
    <property type="match status" value="1"/>
</dbReference>
<organism evidence="11 12">
    <name type="scientific">Rhodonia placenta</name>
    <dbReference type="NCBI Taxonomy" id="104341"/>
    <lineage>
        <taxon>Eukaryota</taxon>
        <taxon>Fungi</taxon>
        <taxon>Dikarya</taxon>
        <taxon>Basidiomycota</taxon>
        <taxon>Agaricomycotina</taxon>
        <taxon>Agaricomycetes</taxon>
        <taxon>Polyporales</taxon>
        <taxon>Adustoporiaceae</taxon>
        <taxon>Rhodonia</taxon>
    </lineage>
</organism>
<reference evidence="11" key="1">
    <citation type="submission" date="2020-11" db="EMBL/GenBank/DDBJ databases">
        <authorList>
            <person name="Koelle M."/>
            <person name="Horta M.A.C."/>
            <person name="Nowrousian M."/>
            <person name="Ohm R.A."/>
            <person name="Benz P."/>
            <person name="Pilgard A."/>
        </authorList>
    </citation>
    <scope>NUCLEOTIDE SEQUENCE</scope>
    <source>
        <strain evidence="11">FPRL280</strain>
    </source>
</reference>
<comment type="similarity">
    <text evidence="3">Belongs to the OST3/OST6 family.</text>
</comment>
<evidence type="ECO:0000256" key="8">
    <source>
        <dbReference type="ARBA" id="ARBA00023136"/>
    </source>
</evidence>
<dbReference type="Proteomes" id="UP000639403">
    <property type="component" value="Unassembled WGS sequence"/>
</dbReference>
<dbReference type="InterPro" id="IPR021149">
    <property type="entry name" value="OligosaccharylTrfase_OST3/OST6"/>
</dbReference>
<evidence type="ECO:0008006" key="13">
    <source>
        <dbReference type="Google" id="ProtNLM"/>
    </source>
</evidence>
<keyword evidence="4 9" id="KW-0812">Transmembrane</keyword>
<dbReference type="Pfam" id="PF04756">
    <property type="entry name" value="OST3_OST6"/>
    <property type="match status" value="1"/>
</dbReference>
<feature type="chain" id="PRO_5034588451" description="Oligosaccharyl transferase subunit OST3/OST6 family" evidence="10">
    <location>
        <begin position="17"/>
        <end position="314"/>
    </location>
</feature>
<dbReference type="PANTHER" id="PTHR12692">
    <property type="entry name" value="DOLICHYL-DIPHOSPHOOLIGOSACCHARIDE--PROTEIN GLYCOSYLTRANSFERASE-RELATED"/>
    <property type="match status" value="1"/>
</dbReference>